<dbReference type="RefSeq" id="WP_006672370.1">
    <property type="nucleotide sequence ID" value="NZ_AOMA01000070.1"/>
</dbReference>
<sequence>MVVSVGFGVGFTLLLTTLAAMGAGWVLTRFEPDRRTAEQEPGTDASNWWLVIAAYAILAPVALGYLFATVRGWGFHRATASTRSSPYSGWRLPSTS</sequence>
<keyword evidence="3" id="KW-1185">Reference proteome</keyword>
<accession>M0M8K0</accession>
<dbReference type="AlphaFoldDB" id="M0M8K0"/>
<dbReference type="Proteomes" id="UP000011607">
    <property type="component" value="Unassembled WGS sequence"/>
</dbReference>
<reference evidence="2 3" key="1">
    <citation type="journal article" date="2014" name="PLoS Genet.">
        <title>Phylogenetically driven sequencing of extremely halophilic archaea reveals strategies for static and dynamic osmo-response.</title>
        <authorList>
            <person name="Becker E.A."/>
            <person name="Seitzer P.M."/>
            <person name="Tritt A."/>
            <person name="Larsen D."/>
            <person name="Krusor M."/>
            <person name="Yao A.I."/>
            <person name="Wu D."/>
            <person name="Madern D."/>
            <person name="Eisen J.A."/>
            <person name="Darling A.E."/>
            <person name="Facciotti M.T."/>
        </authorList>
    </citation>
    <scope>NUCLEOTIDE SEQUENCE [LARGE SCALE GENOMIC DNA]</scope>
    <source>
        <strain evidence="2 3">JCM 10879</strain>
    </source>
</reference>
<evidence type="ECO:0000256" key="1">
    <source>
        <dbReference type="SAM" id="Phobius"/>
    </source>
</evidence>
<evidence type="ECO:0000313" key="3">
    <source>
        <dbReference type="Proteomes" id="UP000011607"/>
    </source>
</evidence>
<dbReference type="EMBL" id="AOMA01000070">
    <property type="protein sequence ID" value="EMA40934.1"/>
    <property type="molecule type" value="Genomic_DNA"/>
</dbReference>
<keyword evidence="1" id="KW-0472">Membrane</keyword>
<protein>
    <submittedName>
        <fullName evidence="2">Uncharacterized protein</fullName>
    </submittedName>
</protein>
<organism evidence="2 3">
    <name type="scientific">Halobiforma nitratireducens JCM 10879</name>
    <dbReference type="NCBI Taxonomy" id="1227454"/>
    <lineage>
        <taxon>Archaea</taxon>
        <taxon>Methanobacteriati</taxon>
        <taxon>Methanobacteriota</taxon>
        <taxon>Stenosarchaea group</taxon>
        <taxon>Halobacteria</taxon>
        <taxon>Halobacteriales</taxon>
        <taxon>Natrialbaceae</taxon>
        <taxon>Halobiforma</taxon>
    </lineage>
</organism>
<feature type="transmembrane region" description="Helical" evidence="1">
    <location>
        <begin position="48"/>
        <end position="68"/>
    </location>
</feature>
<keyword evidence="1" id="KW-0812">Transmembrane</keyword>
<comment type="caution">
    <text evidence="2">The sequence shown here is derived from an EMBL/GenBank/DDBJ whole genome shotgun (WGS) entry which is preliminary data.</text>
</comment>
<name>M0M8K0_9EURY</name>
<proteinExistence type="predicted"/>
<keyword evidence="1" id="KW-1133">Transmembrane helix</keyword>
<feature type="transmembrane region" description="Helical" evidence="1">
    <location>
        <begin position="7"/>
        <end position="28"/>
    </location>
</feature>
<gene>
    <name evidence="2" type="ORF">C446_07145</name>
</gene>
<evidence type="ECO:0000313" key="2">
    <source>
        <dbReference type="EMBL" id="EMA40934.1"/>
    </source>
</evidence>